<dbReference type="EMBL" id="OX459118">
    <property type="protein sequence ID" value="CAI9092366.1"/>
    <property type="molecule type" value="Genomic_DNA"/>
</dbReference>
<feature type="region of interest" description="Disordered" evidence="7">
    <location>
        <begin position="23"/>
        <end position="61"/>
    </location>
</feature>
<dbReference type="FunFam" id="3.30.730.10:FF:000001">
    <property type="entry name" value="Ethylene-responsive transcription factor 2"/>
    <property type="match status" value="1"/>
</dbReference>
<protein>
    <submittedName>
        <fullName evidence="9">OLC1v1027583C1</fullName>
    </submittedName>
</protein>
<dbReference type="InterPro" id="IPR036955">
    <property type="entry name" value="AP2/ERF_dom_sf"/>
</dbReference>
<organism evidence="9 10">
    <name type="scientific">Oldenlandia corymbosa var. corymbosa</name>
    <dbReference type="NCBI Taxonomy" id="529605"/>
    <lineage>
        <taxon>Eukaryota</taxon>
        <taxon>Viridiplantae</taxon>
        <taxon>Streptophyta</taxon>
        <taxon>Embryophyta</taxon>
        <taxon>Tracheophyta</taxon>
        <taxon>Spermatophyta</taxon>
        <taxon>Magnoliopsida</taxon>
        <taxon>eudicotyledons</taxon>
        <taxon>Gunneridae</taxon>
        <taxon>Pentapetalae</taxon>
        <taxon>asterids</taxon>
        <taxon>lamiids</taxon>
        <taxon>Gentianales</taxon>
        <taxon>Rubiaceae</taxon>
        <taxon>Rubioideae</taxon>
        <taxon>Spermacoceae</taxon>
        <taxon>Hedyotis-Oldenlandia complex</taxon>
        <taxon>Oldenlandia</taxon>
    </lineage>
</organism>
<proteinExistence type="predicted"/>
<dbReference type="InterPro" id="IPR050913">
    <property type="entry name" value="AP2/ERF_ERF"/>
</dbReference>
<comment type="subcellular location">
    <subcellularLocation>
        <location evidence="1">Nucleus</location>
    </subcellularLocation>
</comment>
<evidence type="ECO:0000256" key="3">
    <source>
        <dbReference type="ARBA" id="ARBA00023015"/>
    </source>
</evidence>
<evidence type="ECO:0000313" key="10">
    <source>
        <dbReference type="Proteomes" id="UP001161247"/>
    </source>
</evidence>
<keyword evidence="2" id="KW-0611">Plant defense</keyword>
<evidence type="ECO:0000256" key="4">
    <source>
        <dbReference type="ARBA" id="ARBA00023125"/>
    </source>
</evidence>
<evidence type="ECO:0000259" key="8">
    <source>
        <dbReference type="PROSITE" id="PS51032"/>
    </source>
</evidence>
<feature type="region of interest" description="Disordered" evidence="7">
    <location>
        <begin position="89"/>
        <end position="127"/>
    </location>
</feature>
<evidence type="ECO:0000256" key="7">
    <source>
        <dbReference type="SAM" id="MobiDB-lite"/>
    </source>
</evidence>
<dbReference type="PRINTS" id="PR00367">
    <property type="entry name" value="ETHRSPELEMNT"/>
</dbReference>
<dbReference type="GO" id="GO:0003677">
    <property type="term" value="F:DNA binding"/>
    <property type="evidence" value="ECO:0007669"/>
    <property type="project" value="UniProtKB-KW"/>
</dbReference>
<reference evidence="9" key="1">
    <citation type="submission" date="2023-03" db="EMBL/GenBank/DDBJ databases">
        <authorList>
            <person name="Julca I."/>
        </authorList>
    </citation>
    <scope>NUCLEOTIDE SEQUENCE</scope>
</reference>
<feature type="compositionally biased region" description="Low complexity" evidence="7">
    <location>
        <begin position="45"/>
        <end position="54"/>
    </location>
</feature>
<keyword evidence="3" id="KW-0805">Transcription regulation</keyword>
<name>A0AAV1C9T3_OLDCO</name>
<accession>A0AAV1C9T3</accession>
<dbReference type="SUPFAM" id="SSF54171">
    <property type="entry name" value="DNA-binding domain"/>
    <property type="match status" value="1"/>
</dbReference>
<keyword evidence="6" id="KW-0539">Nucleus</keyword>
<feature type="compositionally biased region" description="Basic and acidic residues" evidence="7">
    <location>
        <begin position="238"/>
        <end position="257"/>
    </location>
</feature>
<dbReference type="Proteomes" id="UP001161247">
    <property type="component" value="Chromosome 1"/>
</dbReference>
<evidence type="ECO:0000256" key="5">
    <source>
        <dbReference type="ARBA" id="ARBA00023163"/>
    </source>
</evidence>
<dbReference type="InterPro" id="IPR001471">
    <property type="entry name" value="AP2/ERF_dom"/>
</dbReference>
<evidence type="ECO:0000256" key="6">
    <source>
        <dbReference type="ARBA" id="ARBA00023242"/>
    </source>
</evidence>
<feature type="region of interest" description="Disordered" evidence="7">
    <location>
        <begin position="180"/>
        <end position="261"/>
    </location>
</feature>
<gene>
    <name evidence="9" type="ORF">OLC1_LOCUS4049</name>
</gene>
<dbReference type="SMART" id="SM00380">
    <property type="entry name" value="AP2"/>
    <property type="match status" value="1"/>
</dbReference>
<dbReference type="GO" id="GO:0006952">
    <property type="term" value="P:defense response"/>
    <property type="evidence" value="ECO:0007669"/>
    <property type="project" value="UniProtKB-KW"/>
</dbReference>
<dbReference type="Pfam" id="PF00847">
    <property type="entry name" value="AP2"/>
    <property type="match status" value="1"/>
</dbReference>
<evidence type="ECO:0000256" key="1">
    <source>
        <dbReference type="ARBA" id="ARBA00004123"/>
    </source>
</evidence>
<dbReference type="InterPro" id="IPR016177">
    <property type="entry name" value="DNA-bd_dom_sf"/>
</dbReference>
<feature type="domain" description="AP2/ERF" evidence="8">
    <location>
        <begin position="124"/>
        <end position="181"/>
    </location>
</feature>
<keyword evidence="10" id="KW-1185">Reference proteome</keyword>
<sequence>MDGSFLCPIKYTEHVSLTKKVYKSKKSSADRKYPVAAPPKTVRISVTDPDATDSSSDEEDDLFGLGRQRVKRYITEIRIESPNVTNTAVTAAPAKKKTADSLQPKQKPMKVKEPPVPAAGTGRKFRGVRQRPWGKWAAEIRDPARRVRLWLGTYDTAEEAAMVYDNAAIKLRGPDALTNFITPPTKKTEETTTSGYDSGEESHNLSSRVSSPTSVLRFRSSTTQSSEEAEPTCGSEGRATDSVDEQTGHEEADRWQEQEEGVVGGVPEVVEECQDETCFIPDYSSEYMPMDIPFLDNFFNFQSPEHLTFDDHTASAKTAAAAADTTATTSPCLTTDSNNYFDDMMRDMGLDMSFDDDVPVLFDDLSSSDGFGEFNDSFPEDLGTMELNVDDYFQDFNMNNDFACADALLAI</sequence>
<evidence type="ECO:0000313" key="9">
    <source>
        <dbReference type="EMBL" id="CAI9092366.1"/>
    </source>
</evidence>
<feature type="compositionally biased region" description="Polar residues" evidence="7">
    <location>
        <begin position="204"/>
        <end position="226"/>
    </location>
</feature>
<dbReference type="GO" id="GO:0005634">
    <property type="term" value="C:nucleus"/>
    <property type="evidence" value="ECO:0007669"/>
    <property type="project" value="UniProtKB-SubCell"/>
</dbReference>
<keyword evidence="5" id="KW-0804">Transcription</keyword>
<dbReference type="CDD" id="cd00018">
    <property type="entry name" value="AP2"/>
    <property type="match status" value="1"/>
</dbReference>
<dbReference type="PANTHER" id="PTHR31194:SF202">
    <property type="entry name" value="ETHYLENE-RESPONSIVE TRANSCRIPTION FACTOR ERF070"/>
    <property type="match status" value="1"/>
</dbReference>
<dbReference type="PROSITE" id="PS51032">
    <property type="entry name" value="AP2_ERF"/>
    <property type="match status" value="1"/>
</dbReference>
<keyword evidence="4" id="KW-0238">DNA-binding</keyword>
<dbReference type="AlphaFoldDB" id="A0AAV1C9T3"/>
<dbReference type="Gene3D" id="3.30.730.10">
    <property type="entry name" value="AP2/ERF domain"/>
    <property type="match status" value="1"/>
</dbReference>
<dbReference type="GO" id="GO:0003700">
    <property type="term" value="F:DNA-binding transcription factor activity"/>
    <property type="evidence" value="ECO:0007669"/>
    <property type="project" value="InterPro"/>
</dbReference>
<evidence type="ECO:0000256" key="2">
    <source>
        <dbReference type="ARBA" id="ARBA00022821"/>
    </source>
</evidence>
<dbReference type="PANTHER" id="PTHR31194">
    <property type="entry name" value="SHN SHINE , DNA BINDING / TRANSCRIPTION FACTOR"/>
    <property type="match status" value="1"/>
</dbReference>